<proteinExistence type="predicted"/>
<accession>A0A1I7KDB5</accession>
<dbReference type="AlphaFoldDB" id="A0A1I7KDB5"/>
<dbReference type="Pfam" id="PF13545">
    <property type="entry name" value="HTH_Crp_2"/>
    <property type="match status" value="1"/>
</dbReference>
<dbReference type="InterPro" id="IPR050397">
    <property type="entry name" value="Env_Response_Regulators"/>
</dbReference>
<keyword evidence="3" id="KW-0804">Transcription</keyword>
<gene>
    <name evidence="6" type="ORF">SAMN04487955_11810</name>
</gene>
<dbReference type="GO" id="GO:0003700">
    <property type="term" value="F:DNA-binding transcription factor activity"/>
    <property type="evidence" value="ECO:0007669"/>
    <property type="project" value="TreeGrafter"/>
</dbReference>
<dbReference type="PROSITE" id="PS51063">
    <property type="entry name" value="HTH_CRP_2"/>
    <property type="match status" value="1"/>
</dbReference>
<dbReference type="InterPro" id="IPR018490">
    <property type="entry name" value="cNMP-bd_dom_sf"/>
</dbReference>
<dbReference type="GO" id="GO:0003677">
    <property type="term" value="F:DNA binding"/>
    <property type="evidence" value="ECO:0007669"/>
    <property type="project" value="UniProtKB-KW"/>
</dbReference>
<name>A0A1I7KDB5_9GAMM</name>
<dbReference type="InterPro" id="IPR036388">
    <property type="entry name" value="WH-like_DNA-bd_sf"/>
</dbReference>
<keyword evidence="1" id="KW-0805">Transcription regulation</keyword>
<dbReference type="PROSITE" id="PS50042">
    <property type="entry name" value="CNMP_BINDING_3"/>
    <property type="match status" value="1"/>
</dbReference>
<evidence type="ECO:0000256" key="2">
    <source>
        <dbReference type="ARBA" id="ARBA00023125"/>
    </source>
</evidence>
<sequence length="241" mass="27667">MIQPLLHKLSNFADLSDEEKAALNNAAQESISFEKGEDIIVEGEKPDHIHLIEEGWACRYKLLERGDQHTMAFLLPGDMCDIHITILDEMDHSIRALTPVKLTRISAQEMNSIFENFPRLTRALFWSTLVDEAILREWLVSAGSRIADARLAHVFCELLLRSRAAGLTRDNSFELPLTQEALGEAMGLTNVHINRVVQQMRKDGLLEFEKKRLIICDWEKMKAFSGFKPNYLHYQHQNIEP</sequence>
<organism evidence="6 7">
    <name type="scientific">Halomonas korlensis</name>
    <dbReference type="NCBI Taxonomy" id="463301"/>
    <lineage>
        <taxon>Bacteria</taxon>
        <taxon>Pseudomonadati</taxon>
        <taxon>Pseudomonadota</taxon>
        <taxon>Gammaproteobacteria</taxon>
        <taxon>Oceanospirillales</taxon>
        <taxon>Halomonadaceae</taxon>
        <taxon>Halomonas</taxon>
    </lineage>
</organism>
<keyword evidence="7" id="KW-1185">Reference proteome</keyword>
<dbReference type="STRING" id="463301.SAMN04487955_11810"/>
<dbReference type="OrthoDB" id="9126850at2"/>
<evidence type="ECO:0000256" key="3">
    <source>
        <dbReference type="ARBA" id="ARBA00023163"/>
    </source>
</evidence>
<dbReference type="Proteomes" id="UP000198693">
    <property type="component" value="Unassembled WGS sequence"/>
</dbReference>
<protein>
    <submittedName>
        <fullName evidence="6">cAMP-binding domain of CRP or a regulatory subunit of cAMP-dependent protein kinases</fullName>
    </submittedName>
</protein>
<feature type="domain" description="HTH crp-type" evidence="5">
    <location>
        <begin position="145"/>
        <end position="219"/>
    </location>
</feature>
<dbReference type="RefSeq" id="WP_089797395.1">
    <property type="nucleotide sequence ID" value="NZ_FPBP01000018.1"/>
</dbReference>
<dbReference type="PANTHER" id="PTHR24567:SF68">
    <property type="entry name" value="DNA-BINDING TRANSCRIPTIONAL DUAL REGULATOR CRP"/>
    <property type="match status" value="1"/>
</dbReference>
<dbReference type="SMART" id="SM00100">
    <property type="entry name" value="cNMP"/>
    <property type="match status" value="1"/>
</dbReference>
<evidence type="ECO:0000313" key="6">
    <source>
        <dbReference type="EMBL" id="SFU95356.1"/>
    </source>
</evidence>
<dbReference type="Pfam" id="PF00027">
    <property type="entry name" value="cNMP_binding"/>
    <property type="match status" value="1"/>
</dbReference>
<keyword evidence="6" id="KW-0418">Kinase</keyword>
<dbReference type="PANTHER" id="PTHR24567">
    <property type="entry name" value="CRP FAMILY TRANSCRIPTIONAL REGULATORY PROTEIN"/>
    <property type="match status" value="1"/>
</dbReference>
<dbReference type="EMBL" id="FPBP01000018">
    <property type="protein sequence ID" value="SFU95356.1"/>
    <property type="molecule type" value="Genomic_DNA"/>
</dbReference>
<feature type="domain" description="Cyclic nucleotide-binding" evidence="4">
    <location>
        <begin position="11"/>
        <end position="55"/>
    </location>
</feature>
<evidence type="ECO:0000313" key="7">
    <source>
        <dbReference type="Proteomes" id="UP000198693"/>
    </source>
</evidence>
<dbReference type="Gene3D" id="1.10.10.10">
    <property type="entry name" value="Winged helix-like DNA-binding domain superfamily/Winged helix DNA-binding domain"/>
    <property type="match status" value="1"/>
</dbReference>
<dbReference type="SMART" id="SM00419">
    <property type="entry name" value="HTH_CRP"/>
    <property type="match status" value="1"/>
</dbReference>
<dbReference type="GO" id="GO:0016301">
    <property type="term" value="F:kinase activity"/>
    <property type="evidence" value="ECO:0007669"/>
    <property type="project" value="UniProtKB-KW"/>
</dbReference>
<evidence type="ECO:0000259" key="4">
    <source>
        <dbReference type="PROSITE" id="PS50042"/>
    </source>
</evidence>
<dbReference type="InterPro" id="IPR000595">
    <property type="entry name" value="cNMP-bd_dom"/>
</dbReference>
<dbReference type="InterPro" id="IPR014710">
    <property type="entry name" value="RmlC-like_jellyroll"/>
</dbReference>
<evidence type="ECO:0000259" key="5">
    <source>
        <dbReference type="PROSITE" id="PS51063"/>
    </source>
</evidence>
<dbReference type="GO" id="GO:0005829">
    <property type="term" value="C:cytosol"/>
    <property type="evidence" value="ECO:0007669"/>
    <property type="project" value="TreeGrafter"/>
</dbReference>
<dbReference type="SUPFAM" id="SSF46785">
    <property type="entry name" value="Winged helix' DNA-binding domain"/>
    <property type="match status" value="1"/>
</dbReference>
<reference evidence="7" key="1">
    <citation type="submission" date="2016-10" db="EMBL/GenBank/DDBJ databases">
        <authorList>
            <person name="Varghese N."/>
            <person name="Submissions S."/>
        </authorList>
    </citation>
    <scope>NUCLEOTIDE SEQUENCE [LARGE SCALE GENOMIC DNA]</scope>
    <source>
        <strain evidence="7">CGMCC 1.6981</strain>
    </source>
</reference>
<dbReference type="SUPFAM" id="SSF51206">
    <property type="entry name" value="cAMP-binding domain-like"/>
    <property type="match status" value="1"/>
</dbReference>
<keyword evidence="6" id="KW-0808">Transferase</keyword>
<evidence type="ECO:0000256" key="1">
    <source>
        <dbReference type="ARBA" id="ARBA00023015"/>
    </source>
</evidence>
<dbReference type="Gene3D" id="2.60.120.10">
    <property type="entry name" value="Jelly Rolls"/>
    <property type="match status" value="1"/>
</dbReference>
<keyword evidence="2" id="KW-0238">DNA-binding</keyword>
<dbReference type="InterPro" id="IPR036390">
    <property type="entry name" value="WH_DNA-bd_sf"/>
</dbReference>
<dbReference type="InterPro" id="IPR012318">
    <property type="entry name" value="HTH_CRP"/>
</dbReference>
<dbReference type="CDD" id="cd00038">
    <property type="entry name" value="CAP_ED"/>
    <property type="match status" value="1"/>
</dbReference>